<proteinExistence type="predicted"/>
<feature type="transmembrane region" description="Helical" evidence="2">
    <location>
        <begin position="159"/>
        <end position="178"/>
    </location>
</feature>
<sequence>MTQSPHSGPWPSQLPTGAFPGMPGPRRLERPGTVNAAFWCLIASAVLPLLAVPAQAQIAQNSVNTTLAEVAIRSRQSLPPGLAEQIQGMIEPTLWVTTLVFAAIGILIAFGIRSGRNWVRILQTVFAALSALSALLGIIYLFALAPIMVNQFFSQAPLYLLSATTTTAYVVATVLEWLPPSNFYFATAAAARRGYIR</sequence>
<keyword evidence="2" id="KW-1133">Transmembrane helix</keyword>
<reference evidence="3 4" key="1">
    <citation type="submission" date="2022-03" db="EMBL/GenBank/DDBJ databases">
        <title>Sinomonas sp. isolated from a soil.</title>
        <authorList>
            <person name="Han J."/>
            <person name="Kim D.-U."/>
        </authorList>
    </citation>
    <scope>NUCLEOTIDE SEQUENCE [LARGE SCALE GENOMIC DNA]</scope>
    <source>
        <strain evidence="3 4">5-5</strain>
    </source>
</reference>
<evidence type="ECO:0000313" key="3">
    <source>
        <dbReference type="EMBL" id="MCH6469103.1"/>
    </source>
</evidence>
<dbReference type="EMBL" id="JAKZBV010000001">
    <property type="protein sequence ID" value="MCH6469103.1"/>
    <property type="molecule type" value="Genomic_DNA"/>
</dbReference>
<gene>
    <name evidence="3" type="ORF">L0M17_03715</name>
</gene>
<dbReference type="Proteomes" id="UP001202922">
    <property type="component" value="Unassembled WGS sequence"/>
</dbReference>
<keyword evidence="4" id="KW-1185">Reference proteome</keyword>
<organism evidence="3 4">
    <name type="scientific">Sinomonas terrae</name>
    <dbReference type="NCBI Taxonomy" id="2908838"/>
    <lineage>
        <taxon>Bacteria</taxon>
        <taxon>Bacillati</taxon>
        <taxon>Actinomycetota</taxon>
        <taxon>Actinomycetes</taxon>
        <taxon>Micrococcales</taxon>
        <taxon>Micrococcaceae</taxon>
        <taxon>Sinomonas</taxon>
    </lineage>
</organism>
<comment type="caution">
    <text evidence="3">The sequence shown here is derived from an EMBL/GenBank/DDBJ whole genome shotgun (WGS) entry which is preliminary data.</text>
</comment>
<evidence type="ECO:0000256" key="2">
    <source>
        <dbReference type="SAM" id="Phobius"/>
    </source>
</evidence>
<keyword evidence="2" id="KW-0472">Membrane</keyword>
<keyword evidence="2" id="KW-0812">Transmembrane</keyword>
<accession>A0ABS9TXJ8</accession>
<feature type="region of interest" description="Disordered" evidence="1">
    <location>
        <begin position="1"/>
        <end position="26"/>
    </location>
</feature>
<feature type="transmembrane region" description="Helical" evidence="2">
    <location>
        <begin position="124"/>
        <end position="147"/>
    </location>
</feature>
<name>A0ABS9TXJ8_9MICC</name>
<evidence type="ECO:0000256" key="1">
    <source>
        <dbReference type="SAM" id="MobiDB-lite"/>
    </source>
</evidence>
<feature type="transmembrane region" description="Helical" evidence="2">
    <location>
        <begin position="94"/>
        <end position="112"/>
    </location>
</feature>
<feature type="transmembrane region" description="Helical" evidence="2">
    <location>
        <begin position="36"/>
        <end position="56"/>
    </location>
</feature>
<protein>
    <submittedName>
        <fullName evidence="3">Uncharacterized protein</fullName>
    </submittedName>
</protein>
<dbReference type="RefSeq" id="WP_241051349.1">
    <property type="nucleotide sequence ID" value="NZ_JAKZBV010000001.1"/>
</dbReference>
<evidence type="ECO:0000313" key="4">
    <source>
        <dbReference type="Proteomes" id="UP001202922"/>
    </source>
</evidence>